<feature type="compositionally biased region" description="Polar residues" evidence="9">
    <location>
        <begin position="532"/>
        <end position="548"/>
    </location>
</feature>
<evidence type="ECO:0000256" key="3">
    <source>
        <dbReference type="ARBA" id="ARBA00022771"/>
    </source>
</evidence>
<dbReference type="Gene3D" id="3.30.160.60">
    <property type="entry name" value="Classic Zinc Finger"/>
    <property type="match status" value="1"/>
</dbReference>
<comment type="caution">
    <text evidence="11">The sequence shown here is derived from an EMBL/GenBank/DDBJ whole genome shotgun (WGS) entry which is preliminary data.</text>
</comment>
<dbReference type="PROSITE" id="PS00028">
    <property type="entry name" value="ZINC_FINGER_C2H2_1"/>
    <property type="match status" value="1"/>
</dbReference>
<keyword evidence="6" id="KW-0804">Transcription</keyword>
<feature type="compositionally biased region" description="Low complexity" evidence="9">
    <location>
        <begin position="520"/>
        <end position="530"/>
    </location>
</feature>
<feature type="domain" description="C2H2-type" evidence="10">
    <location>
        <begin position="417"/>
        <end position="446"/>
    </location>
</feature>
<dbReference type="PANTHER" id="PTHR46179">
    <property type="entry name" value="ZINC FINGER PROTEIN"/>
    <property type="match status" value="1"/>
</dbReference>
<accession>A0AAN6NKK0</accession>
<proteinExistence type="predicted"/>
<dbReference type="Proteomes" id="UP001303473">
    <property type="component" value="Unassembled WGS sequence"/>
</dbReference>
<protein>
    <recommendedName>
        <fullName evidence="10">C2H2-type domain-containing protein</fullName>
    </recommendedName>
</protein>
<evidence type="ECO:0000313" key="12">
    <source>
        <dbReference type="Proteomes" id="UP001303473"/>
    </source>
</evidence>
<feature type="compositionally biased region" description="Pro residues" evidence="9">
    <location>
        <begin position="35"/>
        <end position="51"/>
    </location>
</feature>
<feature type="region of interest" description="Disordered" evidence="9">
    <location>
        <begin position="29"/>
        <end position="58"/>
    </location>
</feature>
<dbReference type="GO" id="GO:0006357">
    <property type="term" value="P:regulation of transcription by RNA polymerase II"/>
    <property type="evidence" value="ECO:0007669"/>
    <property type="project" value="TreeGrafter"/>
</dbReference>
<dbReference type="GO" id="GO:0008270">
    <property type="term" value="F:zinc ion binding"/>
    <property type="evidence" value="ECO:0007669"/>
    <property type="project" value="UniProtKB-KW"/>
</dbReference>
<evidence type="ECO:0000256" key="5">
    <source>
        <dbReference type="ARBA" id="ARBA00023015"/>
    </source>
</evidence>
<evidence type="ECO:0000256" key="9">
    <source>
        <dbReference type="SAM" id="MobiDB-lite"/>
    </source>
</evidence>
<keyword evidence="5" id="KW-0805">Transcription regulation</keyword>
<keyword evidence="2" id="KW-0479">Metal-binding</keyword>
<gene>
    <name evidence="11" type="ORF">QBC46DRAFT_249936</name>
</gene>
<evidence type="ECO:0000256" key="2">
    <source>
        <dbReference type="ARBA" id="ARBA00022723"/>
    </source>
</evidence>
<evidence type="ECO:0000256" key="6">
    <source>
        <dbReference type="ARBA" id="ARBA00023163"/>
    </source>
</evidence>
<dbReference type="AlphaFoldDB" id="A0AAN6NKK0"/>
<keyword evidence="12" id="KW-1185">Reference proteome</keyword>
<dbReference type="SMART" id="SM00355">
    <property type="entry name" value="ZnF_C2H2"/>
    <property type="match status" value="3"/>
</dbReference>
<evidence type="ECO:0000256" key="7">
    <source>
        <dbReference type="ARBA" id="ARBA00023242"/>
    </source>
</evidence>
<dbReference type="EMBL" id="MU853755">
    <property type="protein sequence ID" value="KAK3945282.1"/>
    <property type="molecule type" value="Genomic_DNA"/>
</dbReference>
<name>A0AAN6NKK0_9PEZI</name>
<keyword evidence="7" id="KW-0539">Nucleus</keyword>
<feature type="compositionally biased region" description="Low complexity" evidence="9">
    <location>
        <begin position="81"/>
        <end position="93"/>
    </location>
</feature>
<dbReference type="InterPro" id="IPR051061">
    <property type="entry name" value="Zinc_finger_trans_reg"/>
</dbReference>
<evidence type="ECO:0000256" key="4">
    <source>
        <dbReference type="ARBA" id="ARBA00022833"/>
    </source>
</evidence>
<organism evidence="11 12">
    <name type="scientific">Diplogelasinospora grovesii</name>
    <dbReference type="NCBI Taxonomy" id="303347"/>
    <lineage>
        <taxon>Eukaryota</taxon>
        <taxon>Fungi</taxon>
        <taxon>Dikarya</taxon>
        <taxon>Ascomycota</taxon>
        <taxon>Pezizomycotina</taxon>
        <taxon>Sordariomycetes</taxon>
        <taxon>Sordariomycetidae</taxon>
        <taxon>Sordariales</taxon>
        <taxon>Diplogelasinosporaceae</taxon>
        <taxon>Diplogelasinospora</taxon>
    </lineage>
</organism>
<dbReference type="GO" id="GO:0005634">
    <property type="term" value="C:nucleus"/>
    <property type="evidence" value="ECO:0007669"/>
    <property type="project" value="UniProtKB-SubCell"/>
</dbReference>
<evidence type="ECO:0000259" key="10">
    <source>
        <dbReference type="PROSITE" id="PS50157"/>
    </source>
</evidence>
<comment type="subcellular location">
    <subcellularLocation>
        <location evidence="1">Nucleus</location>
    </subcellularLocation>
</comment>
<reference evidence="12" key="1">
    <citation type="journal article" date="2023" name="Mol. Phylogenet. Evol.">
        <title>Genome-scale phylogeny and comparative genomics of the fungal order Sordariales.</title>
        <authorList>
            <person name="Hensen N."/>
            <person name="Bonometti L."/>
            <person name="Westerberg I."/>
            <person name="Brannstrom I.O."/>
            <person name="Guillou S."/>
            <person name="Cros-Aarteil S."/>
            <person name="Calhoun S."/>
            <person name="Haridas S."/>
            <person name="Kuo A."/>
            <person name="Mondo S."/>
            <person name="Pangilinan J."/>
            <person name="Riley R."/>
            <person name="LaButti K."/>
            <person name="Andreopoulos B."/>
            <person name="Lipzen A."/>
            <person name="Chen C."/>
            <person name="Yan M."/>
            <person name="Daum C."/>
            <person name="Ng V."/>
            <person name="Clum A."/>
            <person name="Steindorff A."/>
            <person name="Ohm R.A."/>
            <person name="Martin F."/>
            <person name="Silar P."/>
            <person name="Natvig D.O."/>
            <person name="Lalanne C."/>
            <person name="Gautier V."/>
            <person name="Ament-Velasquez S.L."/>
            <person name="Kruys A."/>
            <person name="Hutchinson M.I."/>
            <person name="Powell A.J."/>
            <person name="Barry K."/>
            <person name="Miller A.N."/>
            <person name="Grigoriev I.V."/>
            <person name="Debuchy R."/>
            <person name="Gladieux P."/>
            <person name="Hiltunen Thoren M."/>
            <person name="Johannesson H."/>
        </authorList>
    </citation>
    <scope>NUCLEOTIDE SEQUENCE [LARGE SCALE GENOMIC DNA]</scope>
    <source>
        <strain evidence="12">CBS 340.73</strain>
    </source>
</reference>
<evidence type="ECO:0000256" key="8">
    <source>
        <dbReference type="PROSITE-ProRule" id="PRU00042"/>
    </source>
</evidence>
<dbReference type="PROSITE" id="PS50157">
    <property type="entry name" value="ZINC_FINGER_C2H2_2"/>
    <property type="match status" value="1"/>
</dbReference>
<evidence type="ECO:0000313" key="11">
    <source>
        <dbReference type="EMBL" id="KAK3945282.1"/>
    </source>
</evidence>
<dbReference type="PANTHER" id="PTHR46179:SF13">
    <property type="entry name" value="C2H2-TYPE DOMAIN-CONTAINING PROTEIN"/>
    <property type="match status" value="1"/>
</dbReference>
<sequence>MSNPRRTPVTRPDSRALTLKTDMLLRKGATFHSPITPPSSPETVFRPPPLPRRSQTNLDDVVDSHRRRAALTLDNLDKLLTGTDGPSSSSTGTYTRDNSLPIPRGLLHHTLDSIIMDSAPEPERRVLRPRPRRSARYHESDSGLGTSIATTASKKEKPVRASAVTRSAAARASTTEELPGLSARATNRIIEHTLKPLLAKRAFKDFHPLLLECPRKIQEKEIACLRDLEKTLILVAPVSELAFEDGIRAYTYRALFVKERAKVADLYLDFCLTTIRCIQATVEYLSDREQTRPRDLPYTSGYFIDLVDQIRHYAQQLADAKEKGEQDDEMDVDPTDQIKLHGGIHVNGRPAELVRVKKNGKAFSMATGQAVDMIEDEANDAVRIKRSASEELADEEEIMRSMARRKKNASPEELAPKKCREPGCNKEFKRPCDLTKHEKTHSRPWKCPVPTCKYHEYGWPTEKEMDRHHNDKHSSAPPMYECLYKPCPYKSKRESNCKQHMEKAHGWQYVRTKTNGKKGGSLSLSSNPPNSAQPTPQLMNMPTPSSDHSMGVATPPDDWSRYGNHLDFQTYLPGDADFSMIPQEINLDFSPIDNATPSTDSGMDHNSAFQDIGNDLICEDIYNINNAQLSAPVHHHNIYSKSMPQQLPIFTAAEFYPPQQPAHLSPIGQGNAMLYTPTSLVDEGFDEHQTGDFILFPPHGGVSKPMFNDSLFATEVPSMAAGYSQPNSQDIFNNALNIIDWSQQQHYFQQ</sequence>
<feature type="compositionally biased region" description="Low complexity" evidence="9">
    <location>
        <begin position="160"/>
        <end position="171"/>
    </location>
</feature>
<feature type="region of interest" description="Disordered" evidence="9">
    <location>
        <begin position="78"/>
        <end position="171"/>
    </location>
</feature>
<keyword evidence="4" id="KW-0862">Zinc</keyword>
<dbReference type="InterPro" id="IPR013087">
    <property type="entry name" value="Znf_C2H2_type"/>
</dbReference>
<keyword evidence="3 8" id="KW-0863">Zinc-finger</keyword>
<evidence type="ECO:0000256" key="1">
    <source>
        <dbReference type="ARBA" id="ARBA00004123"/>
    </source>
</evidence>
<feature type="compositionally biased region" description="Polar residues" evidence="9">
    <location>
        <begin position="143"/>
        <end position="152"/>
    </location>
</feature>
<feature type="region of interest" description="Disordered" evidence="9">
    <location>
        <begin position="513"/>
        <end position="552"/>
    </location>
</feature>